<accession>A0A6A6UDH3</accession>
<name>A0A6A6UDH3_9PEZI</name>
<gene>
    <name evidence="2" type="ORF">BT63DRAFT_479414</name>
</gene>
<keyword evidence="3" id="KW-1185">Reference proteome</keyword>
<dbReference type="AlphaFoldDB" id="A0A6A6UDH3"/>
<dbReference type="InterPro" id="IPR027974">
    <property type="entry name" value="DUF4470"/>
</dbReference>
<organism evidence="2 3">
    <name type="scientific">Microthyrium microscopicum</name>
    <dbReference type="NCBI Taxonomy" id="703497"/>
    <lineage>
        <taxon>Eukaryota</taxon>
        <taxon>Fungi</taxon>
        <taxon>Dikarya</taxon>
        <taxon>Ascomycota</taxon>
        <taxon>Pezizomycotina</taxon>
        <taxon>Dothideomycetes</taxon>
        <taxon>Dothideomycetes incertae sedis</taxon>
        <taxon>Microthyriales</taxon>
        <taxon>Microthyriaceae</taxon>
        <taxon>Microthyrium</taxon>
    </lineage>
</organism>
<protein>
    <recommendedName>
        <fullName evidence="1">DUF4470 domain-containing protein</fullName>
    </recommendedName>
</protein>
<sequence>MAAPRIANPKASSEFREAGNALYKAKNFSEALLSYKNACEADMNDFRPPSNMAAVFYESGNYTMAVLVGQKTLLLMNMKDEAPDSPSRTRLLLRIAQAQIHLGKYAEALQTMGSITASNAETSVIRASAELGLKFDQDSPLQRGTKSVMHLPRYKVSLDPNMNYFPTGHDQPLNLFKPAEQESNQTSKTDKIYAVFLGGIGDARHLYETLGHLAASSEIKTIEQNFHFTVNDISPEILARDMIFWLLLDELSLFELSSKSKEKVLRREVLQFSMTALYVAQIVPAWVDMELDRILEKAISVLEGYTALPTWICFDNKYRPAIIQALKAWQTASIGVASTMLSTELALAKAKWEAINPGADDSMGARLLDEKDFSDMLLIYPPEVTGKIKEPELSKLIKNPPSSGRRQEIKTYLRENWKTNRTLIHVANEANGEITDLGNNPFFVAKNLVDPRQYDEPSKMSLYDFTKIYFQLAAHSIRLLKGRFTVEVVLGETTEFLEDIRWSKMPDRDKDFPVRYDGIHLSNIPDYIGGSLSSFLFGIPILKVNSTAEFMSTCVRNPPNFPTIEDFNNEYIGISEKAKLVQVFPVHGRSEFPDTRLTNGISDLMDHYYWRRLFDHPYRYEFLLSQPELETWLIRQFLKIVLPYPRKLYPVHVFVYSPLNGSVFFRILRHLHSVGYPAHWLKPILASVLSNEVQTTARPPRSCPLKTSEPKKKFPLRKLNLAPFMAEFRTLASLWKQELPFAFESIYTPQWSQIRNYTITMPGIDNPSGVPNGKNPNFILVFFNTRLLSMLKIQEAGLHSILLDDEKGSSDPKVVKMRETGMCVVQSWKWDPAKHTGSFWMDEAVVSQWKDQEEGWSGQIYRDDIYAPVSKVVKVADGGPGFVEGETWAA</sequence>
<evidence type="ECO:0000313" key="2">
    <source>
        <dbReference type="EMBL" id="KAF2669621.1"/>
    </source>
</evidence>
<proteinExistence type="predicted"/>
<reference evidence="2" key="1">
    <citation type="journal article" date="2020" name="Stud. Mycol.">
        <title>101 Dothideomycetes genomes: a test case for predicting lifestyles and emergence of pathogens.</title>
        <authorList>
            <person name="Haridas S."/>
            <person name="Albert R."/>
            <person name="Binder M."/>
            <person name="Bloem J."/>
            <person name="Labutti K."/>
            <person name="Salamov A."/>
            <person name="Andreopoulos B."/>
            <person name="Baker S."/>
            <person name="Barry K."/>
            <person name="Bills G."/>
            <person name="Bluhm B."/>
            <person name="Cannon C."/>
            <person name="Castanera R."/>
            <person name="Culley D."/>
            <person name="Daum C."/>
            <person name="Ezra D."/>
            <person name="Gonzalez J."/>
            <person name="Henrissat B."/>
            <person name="Kuo A."/>
            <person name="Liang C."/>
            <person name="Lipzen A."/>
            <person name="Lutzoni F."/>
            <person name="Magnuson J."/>
            <person name="Mondo S."/>
            <person name="Nolan M."/>
            <person name="Ohm R."/>
            <person name="Pangilinan J."/>
            <person name="Park H.-J."/>
            <person name="Ramirez L."/>
            <person name="Alfaro M."/>
            <person name="Sun H."/>
            <person name="Tritt A."/>
            <person name="Yoshinaga Y."/>
            <person name="Zwiers L.-H."/>
            <person name="Turgeon B."/>
            <person name="Goodwin S."/>
            <person name="Spatafora J."/>
            <person name="Crous P."/>
            <person name="Grigoriev I."/>
        </authorList>
    </citation>
    <scope>NUCLEOTIDE SEQUENCE</scope>
    <source>
        <strain evidence="2">CBS 115976</strain>
    </source>
</reference>
<dbReference type="Pfam" id="PF14737">
    <property type="entry name" value="DUF4470"/>
    <property type="match status" value="1"/>
</dbReference>
<dbReference type="Proteomes" id="UP000799302">
    <property type="component" value="Unassembled WGS sequence"/>
</dbReference>
<dbReference type="InterPro" id="IPR011990">
    <property type="entry name" value="TPR-like_helical_dom_sf"/>
</dbReference>
<feature type="domain" description="DUF4470" evidence="1">
    <location>
        <begin position="167"/>
        <end position="252"/>
    </location>
</feature>
<dbReference type="Gene3D" id="1.25.40.10">
    <property type="entry name" value="Tetratricopeptide repeat domain"/>
    <property type="match status" value="1"/>
</dbReference>
<dbReference type="EMBL" id="MU004235">
    <property type="protein sequence ID" value="KAF2669621.1"/>
    <property type="molecule type" value="Genomic_DNA"/>
</dbReference>
<dbReference type="OrthoDB" id="2423701at2759"/>
<evidence type="ECO:0000259" key="1">
    <source>
        <dbReference type="Pfam" id="PF14737"/>
    </source>
</evidence>
<evidence type="ECO:0000313" key="3">
    <source>
        <dbReference type="Proteomes" id="UP000799302"/>
    </source>
</evidence>
<dbReference type="SUPFAM" id="SSF48452">
    <property type="entry name" value="TPR-like"/>
    <property type="match status" value="1"/>
</dbReference>